<name>A0A1G4BBS6_9PEZI</name>
<proteinExistence type="predicted"/>
<dbReference type="AlphaFoldDB" id="A0A1G4BBS6"/>
<dbReference type="EMBL" id="MJBS01000042">
    <property type="protein sequence ID" value="OHE98831.1"/>
    <property type="molecule type" value="Genomic_DNA"/>
</dbReference>
<dbReference type="RefSeq" id="XP_022475980.1">
    <property type="nucleotide sequence ID" value="XM_022617562.1"/>
</dbReference>
<sequence length="122" mass="13747">MLRLRCACEYRYNRSQTCCQCLTGFSASVLEVHQPRSNVALFHHPRTRQLNCSTSHRPSPLSSTSQTIFKGILLLLHGAQTFLVKHWGWGIRTELQLTTSKSDAQNSDHENLVHALGTFVAP</sequence>
<evidence type="ECO:0000313" key="2">
    <source>
        <dbReference type="Proteomes" id="UP000176998"/>
    </source>
</evidence>
<keyword evidence="2" id="KW-1185">Reference proteome</keyword>
<reference evidence="1 2" key="1">
    <citation type="submission" date="2016-09" db="EMBL/GenBank/DDBJ databases">
        <authorList>
            <person name="Capua I."/>
            <person name="De Benedictis P."/>
            <person name="Joannis T."/>
            <person name="Lombin L.H."/>
            <person name="Cattoli G."/>
        </authorList>
    </citation>
    <scope>NUCLEOTIDE SEQUENCE [LARGE SCALE GENOMIC DNA]</scope>
    <source>
        <strain evidence="1 2">IMI 309357</strain>
    </source>
</reference>
<dbReference type="GeneID" id="34559072"/>
<comment type="caution">
    <text evidence="1">The sequence shown here is derived from an EMBL/GenBank/DDBJ whole genome shotgun (WGS) entry which is preliminary data.</text>
</comment>
<accession>A0A1G4BBS6</accession>
<organism evidence="1 2">
    <name type="scientific">Colletotrichum orchidophilum</name>
    <dbReference type="NCBI Taxonomy" id="1209926"/>
    <lineage>
        <taxon>Eukaryota</taxon>
        <taxon>Fungi</taxon>
        <taxon>Dikarya</taxon>
        <taxon>Ascomycota</taxon>
        <taxon>Pezizomycotina</taxon>
        <taxon>Sordariomycetes</taxon>
        <taxon>Hypocreomycetidae</taxon>
        <taxon>Glomerellales</taxon>
        <taxon>Glomerellaceae</taxon>
        <taxon>Colletotrichum</taxon>
    </lineage>
</organism>
<dbReference type="OrthoDB" id="10397174at2759"/>
<evidence type="ECO:0000313" key="1">
    <source>
        <dbReference type="EMBL" id="OHE98831.1"/>
    </source>
</evidence>
<gene>
    <name evidence="1" type="ORF">CORC01_05920</name>
</gene>
<protein>
    <submittedName>
        <fullName evidence="1">Uncharacterized protein</fullName>
    </submittedName>
</protein>
<dbReference type="Proteomes" id="UP000176998">
    <property type="component" value="Unassembled WGS sequence"/>
</dbReference>